<dbReference type="EMBL" id="CP032568">
    <property type="protein sequence ID" value="AYF76598.1"/>
    <property type="molecule type" value="Genomic_DNA"/>
</dbReference>
<evidence type="ECO:0000259" key="6">
    <source>
        <dbReference type="PROSITE" id="PS50011"/>
    </source>
</evidence>
<evidence type="ECO:0000313" key="8">
    <source>
        <dbReference type="Proteomes" id="UP000267164"/>
    </source>
</evidence>
<evidence type="ECO:0000256" key="4">
    <source>
        <dbReference type="ARBA" id="ARBA00022840"/>
    </source>
</evidence>
<keyword evidence="4 5" id="KW-0067">ATP-binding</keyword>
<dbReference type="GO" id="GO:0005524">
    <property type="term" value="F:ATP binding"/>
    <property type="evidence" value="ECO:0007669"/>
    <property type="project" value="UniProtKB-UniRule"/>
</dbReference>
<evidence type="ECO:0000313" key="7">
    <source>
        <dbReference type="EMBL" id="AYF76598.1"/>
    </source>
</evidence>
<dbReference type="InterPro" id="IPR000719">
    <property type="entry name" value="Prot_kinase_dom"/>
</dbReference>
<name>A0A386ZGF1_9NOCA</name>
<keyword evidence="3 7" id="KW-0418">Kinase</keyword>
<dbReference type="InterPro" id="IPR008271">
    <property type="entry name" value="Ser/Thr_kinase_AS"/>
</dbReference>
<keyword evidence="1" id="KW-0808">Transferase</keyword>
<dbReference type="Gene3D" id="3.30.200.20">
    <property type="entry name" value="Phosphorylase Kinase, domain 1"/>
    <property type="match status" value="1"/>
</dbReference>
<organism evidence="7 8">
    <name type="scientific">Nocardia yunnanensis</name>
    <dbReference type="NCBI Taxonomy" id="2382165"/>
    <lineage>
        <taxon>Bacteria</taxon>
        <taxon>Bacillati</taxon>
        <taxon>Actinomycetota</taxon>
        <taxon>Actinomycetes</taxon>
        <taxon>Mycobacteriales</taxon>
        <taxon>Nocardiaceae</taxon>
        <taxon>Nocardia</taxon>
    </lineage>
</organism>
<evidence type="ECO:0000256" key="3">
    <source>
        <dbReference type="ARBA" id="ARBA00022777"/>
    </source>
</evidence>
<dbReference type="CDD" id="cd14014">
    <property type="entry name" value="STKc_PknB_like"/>
    <property type="match status" value="1"/>
</dbReference>
<dbReference type="PROSITE" id="PS00107">
    <property type="entry name" value="PROTEIN_KINASE_ATP"/>
    <property type="match status" value="1"/>
</dbReference>
<dbReference type="KEGG" id="nyu:D7D52_25405"/>
<keyword evidence="2 5" id="KW-0547">Nucleotide-binding</keyword>
<proteinExistence type="predicted"/>
<dbReference type="PANTHER" id="PTHR43289">
    <property type="entry name" value="MITOGEN-ACTIVATED PROTEIN KINASE KINASE KINASE 20-RELATED"/>
    <property type="match status" value="1"/>
</dbReference>
<evidence type="ECO:0000256" key="2">
    <source>
        <dbReference type="ARBA" id="ARBA00022741"/>
    </source>
</evidence>
<dbReference type="Pfam" id="PF00069">
    <property type="entry name" value="Pkinase"/>
    <property type="match status" value="1"/>
</dbReference>
<dbReference type="SUPFAM" id="SSF56112">
    <property type="entry name" value="Protein kinase-like (PK-like)"/>
    <property type="match status" value="1"/>
</dbReference>
<keyword evidence="7" id="KW-0723">Serine/threonine-protein kinase</keyword>
<reference evidence="7 8" key="1">
    <citation type="submission" date="2018-09" db="EMBL/GenBank/DDBJ databases">
        <title>Nocardia yunnanensis sp. nov., an actinomycete isolated from a soil sample.</title>
        <authorList>
            <person name="Zhang J."/>
        </authorList>
    </citation>
    <scope>NUCLEOTIDE SEQUENCE [LARGE SCALE GENOMIC DNA]</scope>
    <source>
        <strain evidence="7 8">CFHS0054</strain>
    </source>
</reference>
<dbReference type="PANTHER" id="PTHR43289:SF34">
    <property type="entry name" value="SERINE_THREONINE-PROTEIN KINASE YBDM-RELATED"/>
    <property type="match status" value="1"/>
</dbReference>
<dbReference type="InterPro" id="IPR011009">
    <property type="entry name" value="Kinase-like_dom_sf"/>
</dbReference>
<dbReference type="GO" id="GO:0004674">
    <property type="term" value="F:protein serine/threonine kinase activity"/>
    <property type="evidence" value="ECO:0007669"/>
    <property type="project" value="UniProtKB-KW"/>
</dbReference>
<dbReference type="Gene3D" id="1.10.510.10">
    <property type="entry name" value="Transferase(Phosphotransferase) domain 1"/>
    <property type="match status" value="1"/>
</dbReference>
<gene>
    <name evidence="7" type="ORF">D7D52_25405</name>
</gene>
<dbReference type="PROSITE" id="PS00108">
    <property type="entry name" value="PROTEIN_KINASE_ST"/>
    <property type="match status" value="1"/>
</dbReference>
<dbReference type="OrthoDB" id="9762169at2"/>
<keyword evidence="8" id="KW-1185">Reference proteome</keyword>
<accession>A0A386ZGF1</accession>
<feature type="binding site" evidence="5">
    <location>
        <position position="43"/>
    </location>
    <ligand>
        <name>ATP</name>
        <dbReference type="ChEBI" id="CHEBI:30616"/>
    </ligand>
</feature>
<sequence>MKALTPQDPKWLGRNRTIAVIGRGGMGRVLLGRTPTGRLVAIKQIHPHLAGDPQFRDRFAREVDACRQLTGAYTASVIDSDTESDNPWLATEYINGPDLKTVIDECGPLSLGGLRLLATGLASALLEIHRAGLLHRDLKPGNVLLTGEGPRIIDFGIARALDSEALTATGTVLGSPAYMSPEQAEGRPLTAAADVYSVGAILAMAATGSSPFPGVSTPQVLYSVIHSAPKTEGVPLALRELVDACLSKDPARRPTAEQLLDGASRIQPEPVWPAAVTTRIDAHRADSDWWVQTSERESRLEEEVEQAKSNRRRMLKRVAAAAATLVVLGAGMFGVHEMSLQDGHSQPMTDPSLTVTTMELQQLDTCKVLDLVTPKLGTRNKAPSVGYSGCSVWVTDEDNHSISVELENFTSADEVEQNTEPTGQTAGWVPILKSRYGGGCDRSVLTQSGGHSALKVSTYAPQGPANCSMADKAITAVVQQLTVYVPQLKLAQNSILRVDPCSLLDPTLAGGLAGDPARRGRGAGDCFYEGSTGTVEVTLQDVSRVDNDNKRYQAVQIGQTTAYIEKLWLNASNGNCEVVYQPRLTTGDNAEIVRTRISDWGTADTGACDQAKKLMADVLPRLPK</sequence>
<dbReference type="RefSeq" id="WP_120740266.1">
    <property type="nucleotide sequence ID" value="NZ_CP032568.1"/>
</dbReference>
<feature type="domain" description="Protein kinase" evidence="6">
    <location>
        <begin position="15"/>
        <end position="272"/>
    </location>
</feature>
<dbReference type="InterPro" id="IPR017441">
    <property type="entry name" value="Protein_kinase_ATP_BS"/>
</dbReference>
<evidence type="ECO:0000256" key="1">
    <source>
        <dbReference type="ARBA" id="ARBA00022679"/>
    </source>
</evidence>
<dbReference type="SMART" id="SM00220">
    <property type="entry name" value="S_TKc"/>
    <property type="match status" value="1"/>
</dbReference>
<evidence type="ECO:0000256" key="5">
    <source>
        <dbReference type="PROSITE-ProRule" id="PRU10141"/>
    </source>
</evidence>
<dbReference type="PROSITE" id="PS50011">
    <property type="entry name" value="PROTEIN_KINASE_DOM"/>
    <property type="match status" value="1"/>
</dbReference>
<dbReference type="AlphaFoldDB" id="A0A386ZGF1"/>
<protein>
    <submittedName>
        <fullName evidence="7">Serine/threonine protein kinase</fullName>
    </submittedName>
</protein>
<dbReference type="Proteomes" id="UP000267164">
    <property type="component" value="Chromosome"/>
</dbReference>